<dbReference type="Proteomes" id="UP001628179">
    <property type="component" value="Unassembled WGS sequence"/>
</dbReference>
<feature type="region of interest" description="Disordered" evidence="1">
    <location>
        <begin position="51"/>
        <end position="77"/>
    </location>
</feature>
<dbReference type="RefSeq" id="XP_070913774.1">
    <property type="nucleotide sequence ID" value="XM_071057673.1"/>
</dbReference>
<evidence type="ECO:0000313" key="3">
    <source>
        <dbReference type="Proteomes" id="UP001628179"/>
    </source>
</evidence>
<reference evidence="2 3" key="1">
    <citation type="submission" date="2024-09" db="EMBL/GenBank/DDBJ databases">
        <title>Itraconazole resistance in Madurella fahalii resulting from another homologue of gene encoding cytochrome P450 14-alpha sterol demethylase (CYP51).</title>
        <authorList>
            <person name="Yoshioka I."/>
            <person name="Fahal A.H."/>
            <person name="Kaneko S."/>
            <person name="Yaguchi T."/>
        </authorList>
    </citation>
    <scope>NUCLEOTIDE SEQUENCE [LARGE SCALE GENOMIC DNA]</scope>
    <source>
        <strain evidence="2 3">IFM 68171</strain>
    </source>
</reference>
<dbReference type="GeneID" id="98172996"/>
<sequence>MTTDTLDPALKLWLVRKGFESEEDIRNLETIADGSLSAGLLILLHALPRNPKTTVAPSLPNSKGSKKRKRSDPQPFDDIYEPALAFISGILNKRDAKYYDMEKALTDQAKDEVAEELCSEPGFDSFLTRDTFQHCPKQFARETTDGKQREWYTPGF</sequence>
<proteinExistence type="predicted"/>
<comment type="caution">
    <text evidence="2">The sequence shown here is derived from an EMBL/GenBank/DDBJ whole genome shotgun (WGS) entry which is preliminary data.</text>
</comment>
<evidence type="ECO:0000256" key="1">
    <source>
        <dbReference type="SAM" id="MobiDB-lite"/>
    </source>
</evidence>
<evidence type="ECO:0000313" key="2">
    <source>
        <dbReference type="EMBL" id="GAB1312041.1"/>
    </source>
</evidence>
<name>A0ABQ0G2S4_9PEZI</name>
<keyword evidence="3" id="KW-1185">Reference proteome</keyword>
<dbReference type="EMBL" id="BAAFSV010000001">
    <property type="protein sequence ID" value="GAB1312041.1"/>
    <property type="molecule type" value="Genomic_DNA"/>
</dbReference>
<accession>A0ABQ0G2S4</accession>
<feature type="compositionally biased region" description="Polar residues" evidence="1">
    <location>
        <begin position="51"/>
        <end position="63"/>
    </location>
</feature>
<protein>
    <submittedName>
        <fullName evidence="2">Uncharacterized protein</fullName>
    </submittedName>
</protein>
<gene>
    <name evidence="2" type="ORF">MFIFM68171_02251</name>
</gene>
<organism evidence="2 3">
    <name type="scientific">Madurella fahalii</name>
    <dbReference type="NCBI Taxonomy" id="1157608"/>
    <lineage>
        <taxon>Eukaryota</taxon>
        <taxon>Fungi</taxon>
        <taxon>Dikarya</taxon>
        <taxon>Ascomycota</taxon>
        <taxon>Pezizomycotina</taxon>
        <taxon>Sordariomycetes</taxon>
        <taxon>Sordariomycetidae</taxon>
        <taxon>Sordariales</taxon>
        <taxon>Sordariales incertae sedis</taxon>
        <taxon>Madurella</taxon>
    </lineage>
</organism>